<proteinExistence type="predicted"/>
<sequence length="389" mass="44377">MIEIKAKLLRNQSSVFLCGETVELFVTFSNHSLPEHKISQSNVDVLENLAWASVQINGYCKTQELKSIISNQNQVLPRTSLNIHENSFLATEPKILFCDLRLANGESRTYYYREQIPTCPPTYRGVDIKYYYKVSIATQRVGSRVQLLQVPIRVLPLLIEEKPEQLPAPCDVTNDELTPTNPFLDNDRKVVSKVEIALENLQNITARRRPNFYIITNRRGKVGRFCLFKPCYKLGEDIVGTLDFSCRTIRCVQLSVTLQCEEILANKVSKSPVDVKENSKGTTGKITNFTKHHEICIGLLQTQMILPIPLHVTPSFSTDLVDVRWRLHFQFVTTTNEELMPIDGPQNENWNGPKNIDIETMVWNLPITIYATNPTQIFHPNSGDCLILK</sequence>
<name>A0A1J1HRF0_9DIPT</name>
<accession>A0A1J1HRF0</accession>
<dbReference type="AlphaFoldDB" id="A0A1J1HRF0"/>
<dbReference type="PANTHER" id="PTHR12507">
    <property type="entry name" value="REDUCED GROWTH PHENOTYPE 1 RGP1, YEAST -RELATED"/>
    <property type="match status" value="1"/>
</dbReference>
<dbReference type="EMBL" id="CVRI01000020">
    <property type="protein sequence ID" value="CRK90623.1"/>
    <property type="molecule type" value="Genomic_DNA"/>
</dbReference>
<evidence type="ECO:0000313" key="2">
    <source>
        <dbReference type="Proteomes" id="UP000183832"/>
    </source>
</evidence>
<dbReference type="STRING" id="568069.A0A1J1HRF0"/>
<evidence type="ECO:0000313" key="1">
    <source>
        <dbReference type="EMBL" id="CRK90623.1"/>
    </source>
</evidence>
<dbReference type="Proteomes" id="UP000183832">
    <property type="component" value="Unassembled WGS sequence"/>
</dbReference>
<keyword evidence="2" id="KW-1185">Reference proteome</keyword>
<dbReference type="OrthoDB" id="1918at2759"/>
<dbReference type="InterPro" id="IPR014848">
    <property type="entry name" value="Rgp1"/>
</dbReference>
<gene>
    <name evidence="1" type="ORF">CLUMA_CG004325</name>
</gene>
<dbReference type="Pfam" id="PF08737">
    <property type="entry name" value="Rgp1"/>
    <property type="match status" value="2"/>
</dbReference>
<organism evidence="1 2">
    <name type="scientific">Clunio marinus</name>
    <dbReference type="NCBI Taxonomy" id="568069"/>
    <lineage>
        <taxon>Eukaryota</taxon>
        <taxon>Metazoa</taxon>
        <taxon>Ecdysozoa</taxon>
        <taxon>Arthropoda</taxon>
        <taxon>Hexapoda</taxon>
        <taxon>Insecta</taxon>
        <taxon>Pterygota</taxon>
        <taxon>Neoptera</taxon>
        <taxon>Endopterygota</taxon>
        <taxon>Diptera</taxon>
        <taxon>Nematocera</taxon>
        <taxon>Chironomoidea</taxon>
        <taxon>Chironomidae</taxon>
        <taxon>Clunio</taxon>
    </lineage>
</organism>
<reference evidence="1 2" key="1">
    <citation type="submission" date="2015-04" db="EMBL/GenBank/DDBJ databases">
        <authorList>
            <person name="Syromyatnikov M.Y."/>
            <person name="Popov V.N."/>
        </authorList>
    </citation>
    <scope>NUCLEOTIDE SEQUENCE [LARGE SCALE GENOMIC DNA]</scope>
</reference>
<protein>
    <submittedName>
        <fullName evidence="1">CLUMA_CG004325, isoform A</fullName>
    </submittedName>
</protein>